<dbReference type="OrthoDB" id="9814556at2"/>
<dbReference type="InterPro" id="IPR002937">
    <property type="entry name" value="Amino_oxidase"/>
</dbReference>
<protein>
    <submittedName>
        <fullName evidence="2">Amine oxidase</fullName>
    </submittedName>
</protein>
<reference evidence="2 3" key="1">
    <citation type="submission" date="2018-05" db="EMBL/GenBank/DDBJ databases">
        <title>Coraliomargarita sinensis sp. nov., isolated from a marine solar saltern.</title>
        <authorList>
            <person name="Zhou L.Y."/>
        </authorList>
    </citation>
    <scope>NUCLEOTIDE SEQUENCE [LARGE SCALE GENOMIC DNA]</scope>
    <source>
        <strain evidence="2 3">WN38</strain>
    </source>
</reference>
<dbReference type="Proteomes" id="UP000247099">
    <property type="component" value="Unassembled WGS sequence"/>
</dbReference>
<dbReference type="Gene3D" id="1.10.405.20">
    <property type="match status" value="1"/>
</dbReference>
<dbReference type="EMBL" id="QHJQ01000006">
    <property type="protein sequence ID" value="PXA03921.1"/>
    <property type="molecule type" value="Genomic_DNA"/>
</dbReference>
<sequence length="425" mass="48174">MKAESQRKKIAVVGCGVAGLTAAWLLNRRHEVHLFEKNDYIGGHTRTLKIKDGVDTGLAVDTGFIVMNHRNYPLFTKVLKQLGVKLADSSMTFSFHDKTSGYGYSGNTLSTLFPKLSYYFMPKHLGLVRDLARFARIGYRDLQSGYLEGKTLGQYFESRSFGQNFRENYFYPMGAAIWSSPVEEMENFPAQPYLHFLENHGLLRLTNRPQWKYVKGGSRSYVKTMLKDFKKKPNLNAAPDGIRRTTDGVILRKQDGEELAFDHLVIGAHADEALAMLDDPSEEEKANLSVWRYQPNEVVLHTSETHLPPDPKQWSSWNFLREPGDGKSRPVLVSYYMNRLQNLKTGNHYIVTLNAGASIPEDKVINRTTLTHPLYSEQALASQPRLARTNGKRNTWFCGSYFGYGFHEDAVQSAVEVAKGFGIEL</sequence>
<dbReference type="RefSeq" id="WP_110131276.1">
    <property type="nucleotide sequence ID" value="NZ_QHJQ01000006.1"/>
</dbReference>
<dbReference type="PANTHER" id="PTHR42923">
    <property type="entry name" value="PROTOPORPHYRINOGEN OXIDASE"/>
    <property type="match status" value="1"/>
</dbReference>
<gene>
    <name evidence="2" type="ORF">DDZ13_09790</name>
</gene>
<evidence type="ECO:0000313" key="2">
    <source>
        <dbReference type="EMBL" id="PXA03921.1"/>
    </source>
</evidence>
<keyword evidence="3" id="KW-1185">Reference proteome</keyword>
<dbReference type="PANTHER" id="PTHR42923:SF17">
    <property type="entry name" value="AMINE OXIDASE DOMAIN-CONTAINING PROTEIN"/>
    <property type="match status" value="1"/>
</dbReference>
<dbReference type="SUPFAM" id="SSF51905">
    <property type="entry name" value="FAD/NAD(P)-binding domain"/>
    <property type="match status" value="1"/>
</dbReference>
<name>A0A317ZKP9_9BACT</name>
<dbReference type="InterPro" id="IPR036188">
    <property type="entry name" value="FAD/NAD-bd_sf"/>
</dbReference>
<accession>A0A317ZKP9</accession>
<organism evidence="2 3">
    <name type="scientific">Coraliomargarita sinensis</name>
    <dbReference type="NCBI Taxonomy" id="2174842"/>
    <lineage>
        <taxon>Bacteria</taxon>
        <taxon>Pseudomonadati</taxon>
        <taxon>Verrucomicrobiota</taxon>
        <taxon>Opitutia</taxon>
        <taxon>Puniceicoccales</taxon>
        <taxon>Coraliomargaritaceae</taxon>
        <taxon>Coraliomargarita</taxon>
    </lineage>
</organism>
<comment type="caution">
    <text evidence="2">The sequence shown here is derived from an EMBL/GenBank/DDBJ whole genome shotgun (WGS) entry which is preliminary data.</text>
</comment>
<dbReference type="InterPro" id="IPR050464">
    <property type="entry name" value="Zeta_carotene_desat/Oxidored"/>
</dbReference>
<dbReference type="InParanoid" id="A0A317ZKP9"/>
<evidence type="ECO:0000313" key="3">
    <source>
        <dbReference type="Proteomes" id="UP000247099"/>
    </source>
</evidence>
<dbReference type="Pfam" id="PF01593">
    <property type="entry name" value="Amino_oxidase"/>
    <property type="match status" value="1"/>
</dbReference>
<dbReference type="Gene3D" id="3.50.50.60">
    <property type="entry name" value="FAD/NAD(P)-binding domain"/>
    <property type="match status" value="1"/>
</dbReference>
<dbReference type="GO" id="GO:0016491">
    <property type="term" value="F:oxidoreductase activity"/>
    <property type="evidence" value="ECO:0007669"/>
    <property type="project" value="InterPro"/>
</dbReference>
<dbReference type="AlphaFoldDB" id="A0A317ZKP9"/>
<dbReference type="Gene3D" id="3.30.70.1990">
    <property type="match status" value="1"/>
</dbReference>
<evidence type="ECO:0000259" key="1">
    <source>
        <dbReference type="Pfam" id="PF01593"/>
    </source>
</evidence>
<proteinExistence type="predicted"/>
<feature type="domain" description="Amine oxidase" evidence="1">
    <location>
        <begin position="17"/>
        <end position="418"/>
    </location>
</feature>